<dbReference type="PROSITE" id="PS00041">
    <property type="entry name" value="HTH_ARAC_FAMILY_1"/>
    <property type="match status" value="1"/>
</dbReference>
<dbReference type="InterPro" id="IPR018060">
    <property type="entry name" value="HTH_AraC"/>
</dbReference>
<dbReference type="Pfam" id="PF22200">
    <property type="entry name" value="ExsA_N"/>
    <property type="match status" value="1"/>
</dbReference>
<dbReference type="SMART" id="SM00342">
    <property type="entry name" value="HTH_ARAC"/>
    <property type="match status" value="1"/>
</dbReference>
<dbReference type="InterPro" id="IPR020449">
    <property type="entry name" value="Tscrpt_reg_AraC-type_HTH"/>
</dbReference>
<dbReference type="AlphaFoldDB" id="A0A1M5JP73"/>
<dbReference type="SUPFAM" id="SSF46689">
    <property type="entry name" value="Homeodomain-like"/>
    <property type="match status" value="1"/>
</dbReference>
<dbReference type="GO" id="GO:0003700">
    <property type="term" value="F:DNA-binding transcription factor activity"/>
    <property type="evidence" value="ECO:0007669"/>
    <property type="project" value="InterPro"/>
</dbReference>
<dbReference type="Pfam" id="PF12833">
    <property type="entry name" value="HTH_18"/>
    <property type="match status" value="1"/>
</dbReference>
<dbReference type="InterPro" id="IPR018062">
    <property type="entry name" value="HTH_AraC-typ_CS"/>
</dbReference>
<evidence type="ECO:0000256" key="2">
    <source>
        <dbReference type="ARBA" id="ARBA00023125"/>
    </source>
</evidence>
<dbReference type="EMBL" id="FQWQ01000001">
    <property type="protein sequence ID" value="SHG42205.1"/>
    <property type="molecule type" value="Genomic_DNA"/>
</dbReference>
<keyword evidence="2 5" id="KW-0238">DNA-binding</keyword>
<dbReference type="PANTHER" id="PTHR43280:SF2">
    <property type="entry name" value="HTH-TYPE TRANSCRIPTIONAL REGULATOR EXSA"/>
    <property type="match status" value="1"/>
</dbReference>
<name>A0A1M5JP73_9BACT</name>
<evidence type="ECO:0000313" key="6">
    <source>
        <dbReference type="Proteomes" id="UP000184212"/>
    </source>
</evidence>
<evidence type="ECO:0000313" key="5">
    <source>
        <dbReference type="EMBL" id="SHG42205.1"/>
    </source>
</evidence>
<dbReference type="InterPro" id="IPR009057">
    <property type="entry name" value="Homeodomain-like_sf"/>
</dbReference>
<keyword evidence="6" id="KW-1185">Reference proteome</keyword>
<organism evidence="5 6">
    <name type="scientific">Chryseolinea serpens</name>
    <dbReference type="NCBI Taxonomy" id="947013"/>
    <lineage>
        <taxon>Bacteria</taxon>
        <taxon>Pseudomonadati</taxon>
        <taxon>Bacteroidota</taxon>
        <taxon>Cytophagia</taxon>
        <taxon>Cytophagales</taxon>
        <taxon>Fulvivirgaceae</taxon>
        <taxon>Chryseolinea</taxon>
    </lineage>
</organism>
<accession>A0A1M5JP73</accession>
<evidence type="ECO:0000259" key="4">
    <source>
        <dbReference type="PROSITE" id="PS01124"/>
    </source>
</evidence>
<evidence type="ECO:0000256" key="3">
    <source>
        <dbReference type="ARBA" id="ARBA00023163"/>
    </source>
</evidence>
<dbReference type="OrthoDB" id="4480133at2"/>
<dbReference type="GO" id="GO:0043565">
    <property type="term" value="F:sequence-specific DNA binding"/>
    <property type="evidence" value="ECO:0007669"/>
    <property type="project" value="InterPro"/>
</dbReference>
<feature type="domain" description="HTH araC/xylS-type" evidence="4">
    <location>
        <begin position="227"/>
        <end position="325"/>
    </location>
</feature>
<dbReference type="PROSITE" id="PS01124">
    <property type="entry name" value="HTH_ARAC_FAMILY_2"/>
    <property type="match status" value="1"/>
</dbReference>
<keyword evidence="3" id="KW-0804">Transcription</keyword>
<sequence>MPERFIWSDFMGIFGMCLARSFKLFERFPVIHFADVMVNFYERVLQHPNYYRQFNCSDTLITVFNCPLEARLMKTRFADLWSQYNYLFYVIEGRKIWHTAHKSYDIGKETCVFVRKGAWIFENFLDNGFCVVLFFIPDEFICNTLKTRSTPLHNAIGKFEPVMVLDKSDALSAFFLSISSYFNDAHEPDRSLLELKFKELILTLADNPHNAELLSYFSSLLHEPQHVSLQRVMDENYCFNLKMEQYAELSNRSLSTFKRDFEKIYKTAPGKWLLEQRLNHALRLLRDHHKTISEATFESGFESVSHFSRSFKKRFGVTPSAFRQEKSLNVIQ</sequence>
<evidence type="ECO:0000256" key="1">
    <source>
        <dbReference type="ARBA" id="ARBA00023015"/>
    </source>
</evidence>
<dbReference type="PANTHER" id="PTHR43280">
    <property type="entry name" value="ARAC-FAMILY TRANSCRIPTIONAL REGULATOR"/>
    <property type="match status" value="1"/>
</dbReference>
<proteinExistence type="predicted"/>
<dbReference type="Proteomes" id="UP000184212">
    <property type="component" value="Unassembled WGS sequence"/>
</dbReference>
<dbReference type="PRINTS" id="PR00032">
    <property type="entry name" value="HTHARAC"/>
</dbReference>
<keyword evidence="1" id="KW-0805">Transcription regulation</keyword>
<dbReference type="InterPro" id="IPR054015">
    <property type="entry name" value="ExsA-like_N"/>
</dbReference>
<reference evidence="5 6" key="1">
    <citation type="submission" date="2016-11" db="EMBL/GenBank/DDBJ databases">
        <authorList>
            <person name="Jaros S."/>
            <person name="Januszkiewicz K."/>
            <person name="Wedrychowicz H."/>
        </authorList>
    </citation>
    <scope>NUCLEOTIDE SEQUENCE [LARGE SCALE GENOMIC DNA]</scope>
    <source>
        <strain evidence="5 6">DSM 24574</strain>
    </source>
</reference>
<protein>
    <submittedName>
        <fullName evidence="5">AraC-type DNA-binding protein</fullName>
    </submittedName>
</protein>
<gene>
    <name evidence="5" type="ORF">SAMN04488109_0193</name>
</gene>
<dbReference type="Gene3D" id="1.10.10.60">
    <property type="entry name" value="Homeodomain-like"/>
    <property type="match status" value="1"/>
</dbReference>
<dbReference type="STRING" id="947013.SAMN04488109_0193"/>